<accession>A0A7J0BEC2</accession>
<proteinExistence type="predicted"/>
<evidence type="ECO:0000313" key="1">
    <source>
        <dbReference type="EMBL" id="GFM32060.1"/>
    </source>
</evidence>
<gene>
    <name evidence="1" type="ORF">DSM101010T_04250</name>
</gene>
<dbReference type="AlphaFoldDB" id="A0A7J0BEC2"/>
<evidence type="ECO:0000313" key="2">
    <source>
        <dbReference type="Proteomes" id="UP000503840"/>
    </source>
</evidence>
<keyword evidence="2" id="KW-1185">Reference proteome</keyword>
<reference evidence="1 2" key="1">
    <citation type="submission" date="2020-05" db="EMBL/GenBank/DDBJ databases">
        <title>Draft genome sequence of Desulfovibrio sp. strain HN2T.</title>
        <authorList>
            <person name="Ueno A."/>
            <person name="Tamazawa S."/>
            <person name="Tamamura S."/>
            <person name="Murakami T."/>
            <person name="Kiyama T."/>
            <person name="Inomata H."/>
            <person name="Amano Y."/>
            <person name="Miyakawa K."/>
            <person name="Tamaki H."/>
            <person name="Naganuma T."/>
            <person name="Kaneko K."/>
        </authorList>
    </citation>
    <scope>NUCLEOTIDE SEQUENCE [LARGE SCALE GENOMIC DNA]</scope>
    <source>
        <strain evidence="1 2">HN2</strain>
    </source>
</reference>
<dbReference type="Proteomes" id="UP000503840">
    <property type="component" value="Unassembled WGS sequence"/>
</dbReference>
<organism evidence="1 2">
    <name type="scientific">Desulfovibrio subterraneus</name>
    <dbReference type="NCBI Taxonomy" id="2718620"/>
    <lineage>
        <taxon>Bacteria</taxon>
        <taxon>Pseudomonadati</taxon>
        <taxon>Thermodesulfobacteriota</taxon>
        <taxon>Desulfovibrionia</taxon>
        <taxon>Desulfovibrionales</taxon>
        <taxon>Desulfovibrionaceae</taxon>
        <taxon>Desulfovibrio</taxon>
    </lineage>
</organism>
<protein>
    <submittedName>
        <fullName evidence="1">Uncharacterized protein</fullName>
    </submittedName>
</protein>
<comment type="caution">
    <text evidence="1">The sequence shown here is derived from an EMBL/GenBank/DDBJ whole genome shotgun (WGS) entry which is preliminary data.</text>
</comment>
<sequence>MPIDGNRNAAPEVVFRYVRREDVADRGGKVWLVSAGTGSTDRGGQGMRKQKNALSGACGQGAGNMIRALF</sequence>
<name>A0A7J0BEC2_9BACT</name>
<dbReference type="EMBL" id="BLVO01000004">
    <property type="protein sequence ID" value="GFM32060.1"/>
    <property type="molecule type" value="Genomic_DNA"/>
</dbReference>